<keyword evidence="9" id="KW-0460">Magnesium</keyword>
<evidence type="ECO:0000256" key="5">
    <source>
        <dbReference type="ARBA" id="ARBA00015350"/>
    </source>
</evidence>
<evidence type="ECO:0000256" key="10">
    <source>
        <dbReference type="ARBA" id="ARBA00022932"/>
    </source>
</evidence>
<evidence type="ECO:0000256" key="8">
    <source>
        <dbReference type="ARBA" id="ARBA00022705"/>
    </source>
</evidence>
<evidence type="ECO:0000256" key="11">
    <source>
        <dbReference type="ARBA" id="ARBA00023125"/>
    </source>
</evidence>
<evidence type="ECO:0000256" key="15">
    <source>
        <dbReference type="SAM" id="Coils"/>
    </source>
</evidence>
<keyword evidence="18" id="KW-1185">Reference proteome</keyword>
<evidence type="ECO:0000256" key="2">
    <source>
        <dbReference type="ARBA" id="ARBA00004436"/>
    </source>
</evidence>
<dbReference type="FunFam" id="1.10.150.20:FF:000024">
    <property type="entry name" value="DNA polymerase gamma, catalytic subunit"/>
    <property type="match status" value="1"/>
</dbReference>
<keyword evidence="8" id="KW-0235">DNA replication</keyword>
<evidence type="ECO:0000256" key="12">
    <source>
        <dbReference type="ARBA" id="ARBA00023128"/>
    </source>
</evidence>
<evidence type="ECO:0000313" key="18">
    <source>
        <dbReference type="Proteomes" id="UP001152795"/>
    </source>
</evidence>
<keyword evidence="7" id="KW-0548">Nucleotidyltransferase</keyword>
<dbReference type="InterPro" id="IPR019760">
    <property type="entry name" value="DNA-dir_DNA_pol_A_CS"/>
</dbReference>
<dbReference type="GO" id="GO:0003887">
    <property type="term" value="F:DNA-directed DNA polymerase activity"/>
    <property type="evidence" value="ECO:0007669"/>
    <property type="project" value="UniProtKB-KW"/>
</dbReference>
<dbReference type="GO" id="GO:0008408">
    <property type="term" value="F:3'-5' exonuclease activity"/>
    <property type="evidence" value="ECO:0007669"/>
    <property type="project" value="TreeGrafter"/>
</dbReference>
<dbReference type="GO" id="GO:0005760">
    <property type="term" value="C:gamma DNA polymerase complex"/>
    <property type="evidence" value="ECO:0007669"/>
    <property type="project" value="InterPro"/>
</dbReference>
<dbReference type="Pfam" id="PF18136">
    <property type="entry name" value="DNApol_Exo"/>
    <property type="match status" value="1"/>
</dbReference>
<feature type="compositionally biased region" description="Basic residues" evidence="16">
    <location>
        <begin position="451"/>
        <end position="460"/>
    </location>
</feature>
<dbReference type="GO" id="GO:0006264">
    <property type="term" value="P:mitochondrial DNA replication"/>
    <property type="evidence" value="ECO:0007669"/>
    <property type="project" value="TreeGrafter"/>
</dbReference>
<dbReference type="EC" id="2.7.7.7" evidence="4"/>
<dbReference type="PRINTS" id="PR00867">
    <property type="entry name" value="DNAPOLG"/>
</dbReference>
<dbReference type="InterPro" id="IPR002297">
    <property type="entry name" value="DNA-dir_DNA_pol_A_mt"/>
</dbReference>
<dbReference type="SUPFAM" id="SSF53098">
    <property type="entry name" value="Ribonuclease H-like"/>
    <property type="match status" value="1"/>
</dbReference>
<dbReference type="InterPro" id="IPR041336">
    <property type="entry name" value="DNApol_Exo"/>
</dbReference>
<evidence type="ECO:0000256" key="7">
    <source>
        <dbReference type="ARBA" id="ARBA00022695"/>
    </source>
</evidence>
<dbReference type="PANTHER" id="PTHR10267">
    <property type="entry name" value="DNA POLYMERASE SUBUNIT GAMMA-1"/>
    <property type="match status" value="1"/>
</dbReference>
<dbReference type="InterPro" id="IPR012337">
    <property type="entry name" value="RNaseH-like_sf"/>
</dbReference>
<dbReference type="Gene3D" id="3.30.420.390">
    <property type="match status" value="2"/>
</dbReference>
<comment type="similarity">
    <text evidence="3">Belongs to the DNA polymerase type-A family.</text>
</comment>
<dbReference type="PROSITE" id="PS00447">
    <property type="entry name" value="DNA_POLYMERASE_A"/>
    <property type="match status" value="1"/>
</dbReference>
<gene>
    <name evidence="17" type="ORF">PACLA_8A036192</name>
</gene>
<dbReference type="Pfam" id="PF00476">
    <property type="entry name" value="DNA_pol_A"/>
    <property type="match status" value="1"/>
</dbReference>
<reference evidence="17" key="1">
    <citation type="submission" date="2020-04" db="EMBL/GenBank/DDBJ databases">
        <authorList>
            <person name="Alioto T."/>
            <person name="Alioto T."/>
            <person name="Gomez Garrido J."/>
        </authorList>
    </citation>
    <scope>NUCLEOTIDE SEQUENCE</scope>
    <source>
        <strain evidence="17">A484AB</strain>
    </source>
</reference>
<organism evidence="17 18">
    <name type="scientific">Paramuricea clavata</name>
    <name type="common">Red gorgonian</name>
    <name type="synonym">Violescent sea-whip</name>
    <dbReference type="NCBI Taxonomy" id="317549"/>
    <lineage>
        <taxon>Eukaryota</taxon>
        <taxon>Metazoa</taxon>
        <taxon>Cnidaria</taxon>
        <taxon>Anthozoa</taxon>
        <taxon>Octocorallia</taxon>
        <taxon>Malacalcyonacea</taxon>
        <taxon>Plexauridae</taxon>
        <taxon>Paramuricea</taxon>
    </lineage>
</organism>
<dbReference type="Proteomes" id="UP001152795">
    <property type="component" value="Unassembled WGS sequence"/>
</dbReference>
<keyword evidence="13" id="KW-1135">Mitochondrion nucleoid</keyword>
<evidence type="ECO:0000256" key="13">
    <source>
        <dbReference type="ARBA" id="ARBA00023271"/>
    </source>
</evidence>
<protein>
    <recommendedName>
        <fullName evidence="5">DNA polymerase subunit gamma-1</fullName>
        <ecNumber evidence="4">2.7.7.7</ecNumber>
    </recommendedName>
    <alternativeName>
        <fullName evidence="14">Mitochondrial DNA polymerase catalytic subunit</fullName>
    </alternativeName>
</protein>
<dbReference type="GO" id="GO:0042645">
    <property type="term" value="C:mitochondrial nucleoid"/>
    <property type="evidence" value="ECO:0007669"/>
    <property type="project" value="UniProtKB-SubCell"/>
</dbReference>
<evidence type="ECO:0000256" key="14">
    <source>
        <dbReference type="ARBA" id="ARBA00031966"/>
    </source>
</evidence>
<name>A0A7D9HMK5_PARCT</name>
<dbReference type="OrthoDB" id="5588663at2759"/>
<dbReference type="InterPro" id="IPR001098">
    <property type="entry name" value="DNA-dir_DNA_pol_A_palm_dom"/>
</dbReference>
<dbReference type="PANTHER" id="PTHR10267:SF0">
    <property type="entry name" value="DNA POLYMERASE SUBUNIT GAMMA-1"/>
    <property type="match status" value="1"/>
</dbReference>
<proteinExistence type="inferred from homology"/>
<dbReference type="Gene3D" id="3.30.70.370">
    <property type="match status" value="1"/>
</dbReference>
<dbReference type="Gene3D" id="1.10.150.20">
    <property type="entry name" value="5' to 3' exonuclease, C-terminal subdomain"/>
    <property type="match status" value="1"/>
</dbReference>
<comment type="cofactor">
    <cofactor evidence="1">
        <name>Mg(2+)</name>
        <dbReference type="ChEBI" id="CHEBI:18420"/>
    </cofactor>
</comment>
<evidence type="ECO:0000256" key="9">
    <source>
        <dbReference type="ARBA" id="ARBA00022842"/>
    </source>
</evidence>
<dbReference type="AlphaFoldDB" id="A0A7D9HMK5"/>
<dbReference type="InterPro" id="IPR043502">
    <property type="entry name" value="DNA/RNA_pol_sf"/>
</dbReference>
<keyword evidence="12" id="KW-0496">Mitochondrion</keyword>
<dbReference type="FunFam" id="3.30.420.390:FF:000002">
    <property type="entry name" value="DNA polymerase gamma, catalytic subunit"/>
    <property type="match status" value="1"/>
</dbReference>
<sequence length="1112" mass="128308">MFRFLGSCGGLHCCGLRPNIYSGIGIKCVKYFSSNNIVTNQARYNALNIQMLSKSLHEQIFGHHISDADNEQIDNSIEHLTKHNLYGRPISMIPDVDFKLPPLRGSNIEEHFKVIAEEQTRSYFEMAERLSRVSLPSRPKEWSFEPGWTKYDGDLMVGMPVECPDGDVMVFDVEVCVNEGQFPTMAVLATPENWYSWVSHRLVEERSYQWFLHPKMHDLIPLESSEQYQDDIWQEKLIIGHSVGYDRSFVKEQYLIKGPKTYFLDTLSLHMCISGLTGLQRNMMKAASVGKSEHEDWMDISCLNNLRDTYQLYCGGKELDKEKRNIFVHGTLDDVKEQFQDLMTYCSNDVLSTHELFCQMWPLFLERFPHPVTFAGMLEMSVAYLPVNQSWEKYIADCEDTYEDLEKEMKSSLMRLADNACHLLHHDQYKNDLWLWNLDWSVQDLRIKKAKPPKKGRKKKQQEEDEIKDDNKNKIENDDEDDIEDIIARIPSAEDVLYKKRQHLPGYPLWYRKLCPRMDSDNWRRGAVLVSAQCRVGPSLLRMTWDGYPLHYHSRHGWGYLVPGRTANLSQDECEDFPTRAFEELGQRLKDRSDNKARILAMEDEEDVQELSEGQLWSSVEENEVKNKVSSKGASSRNRTKVLRKQDAPDFHHGVGPFNDVNLPGVWFFRIPHKDGEKFKCGNPLAKDYISKMEDGTLKSEGDEGAERTLMLNKMISYWRNAKRRITSQLFVWLDKNYFPNDVINSSCYTSDDEYGAILPRFITAGTVTRRAVEPTWMTASNPRVDRVGSELKALIRAPPGYCFVGADVDSQELWIAALLGDANFAKTHGSTAFGWMTLQGKRTEGTDLHSKTAETIGITREHAKVFNYGRIYGAGVNFAEKLLLQFNHRLTENEARSKAEKLYASTKGIQRHRLSEYGQKIAKKYKYYEDLITEDGFLDSKSYYQLLKVSRRFRNQNEEMSLYKEWQEGSESQMFNMLESIAQSEEPETPVLGCKISRALEPNIVGNKVRYLVNSKDRYRAALALQITNLLTRSMFAYKLGINDLPQSVAFFSEVDIDSVIRKEVTMDCKTPSNPRGFTKSYGIPQGEALDIYEILRQTNNGCLEKKNNDE</sequence>
<keyword evidence="6" id="KW-0808">Transferase</keyword>
<evidence type="ECO:0000256" key="1">
    <source>
        <dbReference type="ARBA" id="ARBA00001946"/>
    </source>
</evidence>
<evidence type="ECO:0000256" key="4">
    <source>
        <dbReference type="ARBA" id="ARBA00012417"/>
    </source>
</evidence>
<keyword evidence="11" id="KW-0238">DNA-binding</keyword>
<dbReference type="SMART" id="SM00482">
    <property type="entry name" value="POLAc"/>
    <property type="match status" value="1"/>
</dbReference>
<comment type="subcellular location">
    <subcellularLocation>
        <location evidence="2">Mitochondrion matrix</location>
        <location evidence="2">Mitochondrion nucleoid</location>
    </subcellularLocation>
</comment>
<evidence type="ECO:0000256" key="6">
    <source>
        <dbReference type="ARBA" id="ARBA00022679"/>
    </source>
</evidence>
<evidence type="ECO:0000313" key="17">
    <source>
        <dbReference type="EMBL" id="CAB3984304.1"/>
    </source>
</evidence>
<evidence type="ECO:0000256" key="16">
    <source>
        <dbReference type="SAM" id="MobiDB-lite"/>
    </source>
</evidence>
<dbReference type="SUPFAM" id="SSF56672">
    <property type="entry name" value="DNA/RNA polymerases"/>
    <property type="match status" value="1"/>
</dbReference>
<dbReference type="EMBL" id="CACRXK020000719">
    <property type="protein sequence ID" value="CAB3984304.1"/>
    <property type="molecule type" value="Genomic_DNA"/>
</dbReference>
<feature type="coiled-coil region" evidence="15">
    <location>
        <begin position="388"/>
        <end position="415"/>
    </location>
</feature>
<comment type="caution">
    <text evidence="17">The sequence shown here is derived from an EMBL/GenBank/DDBJ whole genome shotgun (WGS) entry which is preliminary data.</text>
</comment>
<dbReference type="GO" id="GO:0003677">
    <property type="term" value="F:DNA binding"/>
    <property type="evidence" value="ECO:0007669"/>
    <property type="project" value="UniProtKB-KW"/>
</dbReference>
<evidence type="ECO:0000256" key="3">
    <source>
        <dbReference type="ARBA" id="ARBA00007705"/>
    </source>
</evidence>
<feature type="region of interest" description="Disordered" evidence="16">
    <location>
        <begin position="451"/>
        <end position="478"/>
    </location>
</feature>
<keyword evidence="15" id="KW-0175">Coiled coil</keyword>
<keyword evidence="10" id="KW-0239">DNA-directed DNA polymerase</keyword>
<accession>A0A7D9HMK5</accession>